<comment type="pathway">
    <text evidence="2">Cell wall biogenesis; peptidoglycan biosynthesis.</text>
</comment>
<evidence type="ECO:0000256" key="8">
    <source>
        <dbReference type="ARBA" id="ARBA00023306"/>
    </source>
</evidence>
<organism evidence="17 18">
    <name type="scientific">Anaerobacterium chartisolvens</name>
    <dbReference type="NCBI Taxonomy" id="1297424"/>
    <lineage>
        <taxon>Bacteria</taxon>
        <taxon>Bacillati</taxon>
        <taxon>Bacillota</taxon>
        <taxon>Clostridia</taxon>
        <taxon>Eubacteriales</taxon>
        <taxon>Oscillospiraceae</taxon>
        <taxon>Anaerobacterium</taxon>
    </lineage>
</organism>
<keyword evidence="4" id="KW-0132">Cell division</keyword>
<dbReference type="PANTHER" id="PTHR43783:SF1">
    <property type="entry name" value="UDP-N-ACETYLGLUCOSAMINE 1-CARBOXYVINYLTRANSFERASE"/>
    <property type="match status" value="1"/>
</dbReference>
<dbReference type="GO" id="GO:0008760">
    <property type="term" value="F:UDP-N-acetylglucosamine 1-carboxyvinyltransferase activity"/>
    <property type="evidence" value="ECO:0007669"/>
    <property type="project" value="UniProtKB-EC"/>
</dbReference>
<dbReference type="GO" id="GO:0051301">
    <property type="term" value="P:cell division"/>
    <property type="evidence" value="ECO:0007669"/>
    <property type="project" value="UniProtKB-KW"/>
</dbReference>
<evidence type="ECO:0000259" key="16">
    <source>
        <dbReference type="Pfam" id="PF00275"/>
    </source>
</evidence>
<dbReference type="Pfam" id="PF00275">
    <property type="entry name" value="EPSP_synthase"/>
    <property type="match status" value="1"/>
</dbReference>
<evidence type="ECO:0000256" key="2">
    <source>
        <dbReference type="ARBA" id="ARBA00004752"/>
    </source>
</evidence>
<keyword evidence="18" id="KW-1185">Reference proteome</keyword>
<dbReference type="GO" id="GO:0071555">
    <property type="term" value="P:cell wall organization"/>
    <property type="evidence" value="ECO:0007669"/>
    <property type="project" value="UniProtKB-KW"/>
</dbReference>
<comment type="caution">
    <text evidence="17">The sequence shown here is derived from an EMBL/GenBank/DDBJ whole genome shotgun (WGS) entry which is preliminary data.</text>
</comment>
<keyword evidence="9" id="KW-0961">Cell wall biogenesis/degradation</keyword>
<sequence length="141" mass="15314">MSRIEVTGGQKLKGEITVEGSKNAVLPVLAATVLNGGINIIKNCPKLKDVEIMFEILKNIGCKVVVEGNMVIIDSSTISSTEISQELATEMRSSVIFIGPMLARCGKVSICYPGGCVYTVYNIVLKTYLLLAYVDKYFILC</sequence>
<dbReference type="EC" id="2.5.1.7" evidence="11"/>
<proteinExistence type="inferred from homology"/>
<keyword evidence="5 17" id="KW-0808">Transferase</keyword>
<protein>
    <recommendedName>
        <fullName evidence="12">UDP-N-acetylglucosamine 1-carboxyvinyltransferase</fullName>
        <ecNumber evidence="11">2.5.1.7</ecNumber>
    </recommendedName>
    <alternativeName>
        <fullName evidence="13">Enoylpyruvate transferase</fullName>
    </alternativeName>
    <alternativeName>
        <fullName evidence="14">UDP-N-acetylglucosamine enolpyruvyl transferase</fullName>
    </alternativeName>
</protein>
<evidence type="ECO:0000256" key="6">
    <source>
        <dbReference type="ARBA" id="ARBA00022960"/>
    </source>
</evidence>
<keyword evidence="3" id="KW-0963">Cytoplasm</keyword>
<dbReference type="InterPro" id="IPR036968">
    <property type="entry name" value="Enolpyruvate_Tfrase_sf"/>
</dbReference>
<feature type="domain" description="Enolpyruvate transferase" evidence="16">
    <location>
        <begin position="6"/>
        <end position="116"/>
    </location>
</feature>
<evidence type="ECO:0000256" key="11">
    <source>
        <dbReference type="ARBA" id="ARBA00039108"/>
    </source>
</evidence>
<dbReference type="EMBL" id="QPJT01000010">
    <property type="protein sequence ID" value="RCX16557.1"/>
    <property type="molecule type" value="Genomic_DNA"/>
</dbReference>
<comment type="catalytic activity">
    <reaction evidence="15">
        <text>phosphoenolpyruvate + UDP-N-acetyl-alpha-D-glucosamine = UDP-N-acetyl-3-O-(1-carboxyvinyl)-alpha-D-glucosamine + phosphate</text>
        <dbReference type="Rhea" id="RHEA:18681"/>
        <dbReference type="ChEBI" id="CHEBI:43474"/>
        <dbReference type="ChEBI" id="CHEBI:57705"/>
        <dbReference type="ChEBI" id="CHEBI:58702"/>
        <dbReference type="ChEBI" id="CHEBI:68483"/>
        <dbReference type="EC" id="2.5.1.7"/>
    </reaction>
</comment>
<gene>
    <name evidence="17" type="ORF">DFR58_11050</name>
</gene>
<accession>A0A369B7P7</accession>
<evidence type="ECO:0000256" key="9">
    <source>
        <dbReference type="ARBA" id="ARBA00023316"/>
    </source>
</evidence>
<dbReference type="GO" id="GO:0005737">
    <property type="term" value="C:cytoplasm"/>
    <property type="evidence" value="ECO:0007669"/>
    <property type="project" value="UniProtKB-SubCell"/>
</dbReference>
<evidence type="ECO:0000256" key="3">
    <source>
        <dbReference type="ARBA" id="ARBA00022490"/>
    </source>
</evidence>
<evidence type="ECO:0000256" key="13">
    <source>
        <dbReference type="ARBA" id="ARBA00042443"/>
    </source>
</evidence>
<dbReference type="RefSeq" id="WP_114297720.1">
    <property type="nucleotide sequence ID" value="NZ_QPJT01000010.1"/>
</dbReference>
<name>A0A369B7P7_9FIRM</name>
<dbReference type="InterPro" id="IPR013792">
    <property type="entry name" value="RNA3'P_cycl/enolpyr_Trfase_a/b"/>
</dbReference>
<keyword evidence="6" id="KW-0133">Cell shape</keyword>
<dbReference type="AlphaFoldDB" id="A0A369B7P7"/>
<evidence type="ECO:0000256" key="10">
    <source>
        <dbReference type="ARBA" id="ARBA00038367"/>
    </source>
</evidence>
<keyword evidence="7" id="KW-0573">Peptidoglycan synthesis</keyword>
<evidence type="ECO:0000256" key="14">
    <source>
        <dbReference type="ARBA" id="ARBA00042842"/>
    </source>
</evidence>
<comment type="similarity">
    <text evidence="10">Belongs to the EPSP synthase family. MurA subfamily.</text>
</comment>
<evidence type="ECO:0000256" key="1">
    <source>
        <dbReference type="ARBA" id="ARBA00004496"/>
    </source>
</evidence>
<dbReference type="OrthoDB" id="2082536at2"/>
<evidence type="ECO:0000313" key="18">
    <source>
        <dbReference type="Proteomes" id="UP000253034"/>
    </source>
</evidence>
<evidence type="ECO:0000256" key="4">
    <source>
        <dbReference type="ARBA" id="ARBA00022618"/>
    </source>
</evidence>
<comment type="subcellular location">
    <subcellularLocation>
        <location evidence="1">Cytoplasm</location>
    </subcellularLocation>
</comment>
<dbReference type="InterPro" id="IPR050068">
    <property type="entry name" value="MurA_subfamily"/>
</dbReference>
<evidence type="ECO:0000256" key="5">
    <source>
        <dbReference type="ARBA" id="ARBA00022679"/>
    </source>
</evidence>
<evidence type="ECO:0000256" key="15">
    <source>
        <dbReference type="ARBA" id="ARBA00047527"/>
    </source>
</evidence>
<dbReference type="Gene3D" id="3.65.10.10">
    <property type="entry name" value="Enolpyruvate transferase domain"/>
    <property type="match status" value="2"/>
</dbReference>
<reference evidence="17 18" key="1">
    <citation type="submission" date="2018-07" db="EMBL/GenBank/DDBJ databases">
        <title>Genomic Encyclopedia of Type Strains, Phase IV (KMG-IV): sequencing the most valuable type-strain genomes for metagenomic binning, comparative biology and taxonomic classification.</title>
        <authorList>
            <person name="Goeker M."/>
        </authorList>
    </citation>
    <scope>NUCLEOTIDE SEQUENCE [LARGE SCALE GENOMIC DNA]</scope>
    <source>
        <strain evidence="17 18">DSM 27016</strain>
    </source>
</reference>
<keyword evidence="8" id="KW-0131">Cell cycle</keyword>
<evidence type="ECO:0000256" key="12">
    <source>
        <dbReference type="ARBA" id="ARBA00039754"/>
    </source>
</evidence>
<dbReference type="GO" id="GO:0008360">
    <property type="term" value="P:regulation of cell shape"/>
    <property type="evidence" value="ECO:0007669"/>
    <property type="project" value="UniProtKB-KW"/>
</dbReference>
<evidence type="ECO:0000313" key="17">
    <source>
        <dbReference type="EMBL" id="RCX16557.1"/>
    </source>
</evidence>
<dbReference type="InterPro" id="IPR001986">
    <property type="entry name" value="Enolpyruvate_Tfrase_dom"/>
</dbReference>
<dbReference type="PANTHER" id="PTHR43783">
    <property type="entry name" value="UDP-N-ACETYLGLUCOSAMINE 1-CARBOXYVINYLTRANSFERASE"/>
    <property type="match status" value="1"/>
</dbReference>
<evidence type="ECO:0000256" key="7">
    <source>
        <dbReference type="ARBA" id="ARBA00022984"/>
    </source>
</evidence>
<dbReference type="SUPFAM" id="SSF55205">
    <property type="entry name" value="EPT/RTPC-like"/>
    <property type="match status" value="1"/>
</dbReference>
<dbReference type="GO" id="GO:0009252">
    <property type="term" value="P:peptidoglycan biosynthetic process"/>
    <property type="evidence" value="ECO:0007669"/>
    <property type="project" value="UniProtKB-KW"/>
</dbReference>
<dbReference type="Proteomes" id="UP000253034">
    <property type="component" value="Unassembled WGS sequence"/>
</dbReference>